<evidence type="ECO:0000256" key="2">
    <source>
        <dbReference type="ARBA" id="ARBA00023136"/>
    </source>
</evidence>
<evidence type="ECO:0000256" key="3">
    <source>
        <dbReference type="SAM" id="SignalP"/>
    </source>
</evidence>
<dbReference type="Gene3D" id="3.30.1450.10">
    <property type="match status" value="1"/>
</dbReference>
<evidence type="ECO:0000313" key="6">
    <source>
        <dbReference type="Proteomes" id="UP000184932"/>
    </source>
</evidence>
<evidence type="ECO:0000256" key="1">
    <source>
        <dbReference type="ARBA" id="ARBA00022729"/>
    </source>
</evidence>
<dbReference type="InterPro" id="IPR007450">
    <property type="entry name" value="BamE_dom"/>
</dbReference>
<keyword evidence="5" id="KW-0449">Lipoprotein</keyword>
<keyword evidence="1 3" id="KW-0732">Signal</keyword>
<dbReference type="AlphaFoldDB" id="A0A1N6H9G2"/>
<proteinExistence type="predicted"/>
<dbReference type="GO" id="GO:0019867">
    <property type="term" value="C:outer membrane"/>
    <property type="evidence" value="ECO:0007669"/>
    <property type="project" value="InterPro"/>
</dbReference>
<sequence length="127" mass="14009">MLRSLLVSILALGLAACSSSGNQVMKNQTEASVAQMMHPGMTSQVQVQNMLGAPQEKSFTAAGTEIWTYSHERLRPHAVSYIPGVRMFGRVRKGKQKQLTVLFDEAGMVQKYAMTETDLSVRTGLYK</sequence>
<name>A0A1N6H9G2_9RHOB</name>
<dbReference type="EMBL" id="FSRL01000001">
    <property type="protein sequence ID" value="SIO16451.1"/>
    <property type="molecule type" value="Genomic_DNA"/>
</dbReference>
<gene>
    <name evidence="5" type="ORF">SAMN05444002_3194</name>
</gene>
<dbReference type="InterPro" id="IPR037873">
    <property type="entry name" value="BamE-like"/>
</dbReference>
<keyword evidence="6" id="KW-1185">Reference proteome</keyword>
<dbReference type="PROSITE" id="PS51257">
    <property type="entry name" value="PROKAR_LIPOPROTEIN"/>
    <property type="match status" value="1"/>
</dbReference>
<evidence type="ECO:0000313" key="5">
    <source>
        <dbReference type="EMBL" id="SIO16451.1"/>
    </source>
</evidence>
<organism evidence="5 6">
    <name type="scientific">Vannielia litorea</name>
    <dbReference type="NCBI Taxonomy" id="1217970"/>
    <lineage>
        <taxon>Bacteria</taxon>
        <taxon>Pseudomonadati</taxon>
        <taxon>Pseudomonadota</taxon>
        <taxon>Alphaproteobacteria</taxon>
        <taxon>Rhodobacterales</taxon>
        <taxon>Paracoccaceae</taxon>
        <taxon>Vannielia</taxon>
    </lineage>
</organism>
<feature type="signal peptide" evidence="3">
    <location>
        <begin position="1"/>
        <end position="20"/>
    </location>
</feature>
<protein>
    <submittedName>
        <fullName evidence="5">Outer membrane protein assembly factor BamE, lipoprotein component of the BamABCDE complex</fullName>
    </submittedName>
</protein>
<dbReference type="RefSeq" id="WP_074257123.1">
    <property type="nucleotide sequence ID" value="NZ_FSRL01000001.1"/>
</dbReference>
<dbReference type="STRING" id="1217970.SAMN05444002_3194"/>
<reference evidence="6" key="1">
    <citation type="submission" date="2016-11" db="EMBL/GenBank/DDBJ databases">
        <authorList>
            <person name="Varghese N."/>
            <person name="Submissions S."/>
        </authorList>
    </citation>
    <scope>NUCLEOTIDE SEQUENCE [LARGE SCALE GENOMIC DNA]</scope>
    <source>
        <strain evidence="6">DSM 29440</strain>
    </source>
</reference>
<dbReference type="Proteomes" id="UP000184932">
    <property type="component" value="Unassembled WGS sequence"/>
</dbReference>
<keyword evidence="2" id="KW-0472">Membrane</keyword>
<evidence type="ECO:0000259" key="4">
    <source>
        <dbReference type="Pfam" id="PF04355"/>
    </source>
</evidence>
<dbReference type="Pfam" id="PF04355">
    <property type="entry name" value="BamE"/>
    <property type="match status" value="1"/>
</dbReference>
<accession>A0A1N6H9G2</accession>
<feature type="domain" description="Outer membrane protein assembly factor BamE" evidence="4">
    <location>
        <begin position="33"/>
        <end position="111"/>
    </location>
</feature>
<feature type="chain" id="PRO_5012748976" evidence="3">
    <location>
        <begin position="21"/>
        <end position="127"/>
    </location>
</feature>